<organism evidence="4 5">
    <name type="scientific">Plectonema cf. radiosum LEGE 06105</name>
    <dbReference type="NCBI Taxonomy" id="945769"/>
    <lineage>
        <taxon>Bacteria</taxon>
        <taxon>Bacillati</taxon>
        <taxon>Cyanobacteriota</taxon>
        <taxon>Cyanophyceae</taxon>
        <taxon>Oscillatoriophycideae</taxon>
        <taxon>Oscillatoriales</taxon>
        <taxon>Microcoleaceae</taxon>
        <taxon>Plectonema</taxon>
    </lineage>
</organism>
<dbReference type="Gene3D" id="3.40.50.1240">
    <property type="entry name" value="Phosphoglycerate mutase-like"/>
    <property type="match status" value="1"/>
</dbReference>
<dbReference type="Proteomes" id="UP000620559">
    <property type="component" value="Unassembled WGS sequence"/>
</dbReference>
<keyword evidence="5" id="KW-1185">Reference proteome</keyword>
<dbReference type="PANTHER" id="PTHR48100:SF10">
    <property type="entry name" value="2-CARBOXY-D-ARABINITOL-1-PHOSPHATASE-RELATED"/>
    <property type="match status" value="1"/>
</dbReference>
<feature type="binding site" evidence="2">
    <location>
        <position position="63"/>
    </location>
    <ligand>
        <name>substrate</name>
    </ligand>
</feature>
<dbReference type="EMBL" id="JADEWL010000107">
    <property type="protein sequence ID" value="MBE9215585.1"/>
    <property type="molecule type" value="Genomic_DNA"/>
</dbReference>
<evidence type="ECO:0000256" key="1">
    <source>
        <dbReference type="PIRSR" id="PIRSR613078-1"/>
    </source>
</evidence>
<feature type="binding site" evidence="2">
    <location>
        <begin position="12"/>
        <end position="19"/>
    </location>
    <ligand>
        <name>substrate</name>
    </ligand>
</feature>
<gene>
    <name evidence="4" type="ORF">IQ247_23445</name>
</gene>
<dbReference type="InterPro" id="IPR050275">
    <property type="entry name" value="PGM_Phosphatase"/>
</dbReference>
<dbReference type="GO" id="GO:0016791">
    <property type="term" value="F:phosphatase activity"/>
    <property type="evidence" value="ECO:0007669"/>
    <property type="project" value="TreeGrafter"/>
</dbReference>
<dbReference type="SUPFAM" id="SSF53254">
    <property type="entry name" value="Phosphoglycerate mutase-like"/>
    <property type="match status" value="1"/>
</dbReference>
<feature type="active site" description="Proton donor/acceptor" evidence="1">
    <location>
        <position position="89"/>
    </location>
</feature>
<protein>
    <submittedName>
        <fullName evidence="4">Histidine phosphatase family protein</fullName>
    </submittedName>
</protein>
<accession>A0A8J7F7K3</accession>
<sequence length="378" mass="42546">MSFNQTRVILVRHGRSTYNDQQRYQGCCDESVLTEQGKQQAFQTGIALSQINFDAIYASPLKRTQETAKEILRVTNSSAQLHLNSNLKEVDLPGWQGLEYKYVRQDLKQEYQIWEESPQEFAIETIESNGQTLVKTKIKPVLQLYEKARQFWQEILPLHQGKTVLIVSHGGTIRALISTATGIKADHYHAIQQSNSGISIIDFENTSLSNAKIAAINLTQHLGEVLPKLKNGKHGLRLLLLPVNSQNHQTNDGTEKITNFLKNVELDFCLNHDISNAQSIVESIIESQSNTPVHLQVSRQDFLDTWHQQISKRSLDYHGLSTGLIVADTNTISTTLNQILELESTTSLQINPGEISILFYPTSQNKPVLQAMNINGTF</sequence>
<proteinExistence type="predicted"/>
<dbReference type="PANTHER" id="PTHR48100">
    <property type="entry name" value="BROAD-SPECIFICITY PHOSPHATASE YOR283W-RELATED"/>
    <property type="match status" value="1"/>
</dbReference>
<evidence type="ECO:0000313" key="4">
    <source>
        <dbReference type="EMBL" id="MBE9215585.1"/>
    </source>
</evidence>
<dbReference type="SMART" id="SM00855">
    <property type="entry name" value="PGAM"/>
    <property type="match status" value="1"/>
</dbReference>
<dbReference type="AlphaFoldDB" id="A0A8J7F7K3"/>
<dbReference type="CDD" id="cd07067">
    <property type="entry name" value="HP_PGM_like"/>
    <property type="match status" value="1"/>
</dbReference>
<evidence type="ECO:0000256" key="3">
    <source>
        <dbReference type="PIRSR" id="PIRSR613078-3"/>
    </source>
</evidence>
<dbReference type="Pfam" id="PF00300">
    <property type="entry name" value="His_Phos_1"/>
    <property type="match status" value="1"/>
</dbReference>
<feature type="active site" description="Tele-phosphohistidine intermediate" evidence="1">
    <location>
        <position position="13"/>
    </location>
</feature>
<evidence type="ECO:0000313" key="5">
    <source>
        <dbReference type="Proteomes" id="UP000620559"/>
    </source>
</evidence>
<comment type="caution">
    <text evidence="4">The sequence shown here is derived from an EMBL/GenBank/DDBJ whole genome shotgun (WGS) entry which is preliminary data.</text>
</comment>
<dbReference type="InterPro" id="IPR029033">
    <property type="entry name" value="His_PPase_superfam"/>
</dbReference>
<evidence type="ECO:0000256" key="2">
    <source>
        <dbReference type="PIRSR" id="PIRSR613078-2"/>
    </source>
</evidence>
<dbReference type="InterPro" id="IPR013078">
    <property type="entry name" value="His_Pase_superF_clade-1"/>
</dbReference>
<reference evidence="4" key="1">
    <citation type="submission" date="2020-10" db="EMBL/GenBank/DDBJ databases">
        <authorList>
            <person name="Castelo-Branco R."/>
            <person name="Eusebio N."/>
            <person name="Adriana R."/>
            <person name="Vieira A."/>
            <person name="Brugerolle De Fraissinette N."/>
            <person name="Rezende De Castro R."/>
            <person name="Schneider M.P."/>
            <person name="Vasconcelos V."/>
            <person name="Leao P.N."/>
        </authorList>
    </citation>
    <scope>NUCLEOTIDE SEQUENCE</scope>
    <source>
        <strain evidence="4">LEGE 06105</strain>
    </source>
</reference>
<feature type="site" description="Transition state stabilizer" evidence="3">
    <location>
        <position position="169"/>
    </location>
</feature>
<dbReference type="RefSeq" id="WP_193923725.1">
    <property type="nucleotide sequence ID" value="NZ_JADEWL010000107.1"/>
</dbReference>
<name>A0A8J7F7K3_9CYAN</name>